<dbReference type="InterPro" id="IPR011969">
    <property type="entry name" value="Clan_AA_Asp_peptidase_C"/>
</dbReference>
<evidence type="ECO:0000313" key="2">
    <source>
        <dbReference type="EMBL" id="MXO68579.1"/>
    </source>
</evidence>
<keyword evidence="1" id="KW-1133">Transmembrane helix</keyword>
<dbReference type="Proteomes" id="UP000444401">
    <property type="component" value="Unassembled WGS sequence"/>
</dbReference>
<dbReference type="GO" id="GO:0008233">
    <property type="term" value="F:peptidase activity"/>
    <property type="evidence" value="ECO:0007669"/>
    <property type="project" value="UniProtKB-KW"/>
</dbReference>
<evidence type="ECO:0000256" key="1">
    <source>
        <dbReference type="SAM" id="Phobius"/>
    </source>
</evidence>
<dbReference type="InterPro" id="IPR034122">
    <property type="entry name" value="Retropepsin-like_bacterial"/>
</dbReference>
<dbReference type="PROSITE" id="PS00141">
    <property type="entry name" value="ASP_PROTEASE"/>
    <property type="match status" value="1"/>
</dbReference>
<accession>A0ABW9UXB8</accession>
<proteinExistence type="predicted"/>
<dbReference type="GO" id="GO:0006508">
    <property type="term" value="P:proteolysis"/>
    <property type="evidence" value="ECO:0007669"/>
    <property type="project" value="UniProtKB-KW"/>
</dbReference>
<keyword evidence="1" id="KW-0472">Membrane</keyword>
<protein>
    <submittedName>
        <fullName evidence="2">TIGR02281 family clan AA aspartic protease</fullName>
        <ecNumber evidence="2">3.4.23.-</ecNumber>
    </submittedName>
</protein>
<comment type="caution">
    <text evidence="2">The sequence shown here is derived from an EMBL/GenBank/DDBJ whole genome shotgun (WGS) entry which is preliminary data.</text>
</comment>
<dbReference type="EMBL" id="WTYO01000002">
    <property type="protein sequence ID" value="MXO68579.1"/>
    <property type="molecule type" value="Genomic_DNA"/>
</dbReference>
<keyword evidence="2" id="KW-0645">Protease</keyword>
<sequence>MDAGAPVEGLAGALLADPGRGDDPAQRALTRGHPWNRAPAIPISADVDLQSFLNGVAGVIADIPRSGLLMATVAALLAGWAGSIMARRNLALGVFVRRVSTLALIGILAMLVLQLSRFDPRIELAVPQMGLPEQVVEGQETRIPLAADGHFWLRADVNGQPVAFMVDTGATLTAVSATVAERIGLEPRPGGIPVRLNTANGTISARIATIEEMRFGNVAARGLDAVIAPNLGETSVVGMNLLSRLKSWRVEDNTLILVPNNPQPAVEFAS</sequence>
<dbReference type="Gene3D" id="2.40.70.10">
    <property type="entry name" value="Acid Proteases"/>
    <property type="match status" value="1"/>
</dbReference>
<name>A0ABW9UXB8_9SPHN</name>
<dbReference type="EC" id="3.4.23.-" evidence="2"/>
<keyword evidence="3" id="KW-1185">Reference proteome</keyword>
<dbReference type="InterPro" id="IPR001969">
    <property type="entry name" value="Aspartic_peptidase_AS"/>
</dbReference>
<dbReference type="Pfam" id="PF13975">
    <property type="entry name" value="gag-asp_proteas"/>
    <property type="match status" value="1"/>
</dbReference>
<feature type="transmembrane region" description="Helical" evidence="1">
    <location>
        <begin position="68"/>
        <end position="86"/>
    </location>
</feature>
<reference evidence="2 3" key="1">
    <citation type="submission" date="2019-12" db="EMBL/GenBank/DDBJ databases">
        <title>Genomic-based taxomic classification of the family Erythrobacteraceae.</title>
        <authorList>
            <person name="Xu L."/>
        </authorList>
    </citation>
    <scope>NUCLEOTIDE SEQUENCE [LARGE SCALE GENOMIC DNA]</scope>
    <source>
        <strain evidence="2 3">H32</strain>
    </source>
</reference>
<keyword evidence="2" id="KW-0378">Hydrolase</keyword>
<dbReference type="CDD" id="cd05483">
    <property type="entry name" value="retropepsin_like_bacteria"/>
    <property type="match status" value="1"/>
</dbReference>
<dbReference type="SUPFAM" id="SSF50630">
    <property type="entry name" value="Acid proteases"/>
    <property type="match status" value="1"/>
</dbReference>
<evidence type="ECO:0000313" key="3">
    <source>
        <dbReference type="Proteomes" id="UP000444401"/>
    </source>
</evidence>
<dbReference type="NCBIfam" id="TIGR02281">
    <property type="entry name" value="clan_AA_DTGA"/>
    <property type="match status" value="1"/>
</dbReference>
<keyword evidence="1" id="KW-0812">Transmembrane</keyword>
<gene>
    <name evidence="2" type="ORF">GRI72_07040</name>
</gene>
<dbReference type="InterPro" id="IPR021109">
    <property type="entry name" value="Peptidase_aspartic_dom_sf"/>
</dbReference>
<organism evidence="2 3">
    <name type="scientific">Pelagerythrobacter marinus</name>
    <dbReference type="NCBI Taxonomy" id="538382"/>
    <lineage>
        <taxon>Bacteria</taxon>
        <taxon>Pseudomonadati</taxon>
        <taxon>Pseudomonadota</taxon>
        <taxon>Alphaproteobacteria</taxon>
        <taxon>Sphingomonadales</taxon>
        <taxon>Erythrobacteraceae</taxon>
        <taxon>Pelagerythrobacter</taxon>
    </lineage>
</organism>
<feature type="transmembrane region" description="Helical" evidence="1">
    <location>
        <begin position="92"/>
        <end position="113"/>
    </location>
</feature>